<gene>
    <name evidence="1" type="ORF">E2562_010601</name>
</gene>
<name>A0A6G1BUN9_9ORYZ</name>
<accession>A0A6G1BUN9</accession>
<dbReference type="EMBL" id="SPHZ02000011">
    <property type="protein sequence ID" value="KAF0891616.1"/>
    <property type="molecule type" value="Genomic_DNA"/>
</dbReference>
<sequence length="120" mass="11924">MKTRSGVNCSLPIELAGIDRPLVGTPPSVPPFPADGSSVSSVLRPLAPMLLPPVVAASDCCTCSMAKSATCDERCCHPSYNCDGPASSLWSAGSTGGEAGVAKSGVPGLLAGRCGSTAQC</sequence>
<organism evidence="1 2">
    <name type="scientific">Oryza meyeriana var. granulata</name>
    <dbReference type="NCBI Taxonomy" id="110450"/>
    <lineage>
        <taxon>Eukaryota</taxon>
        <taxon>Viridiplantae</taxon>
        <taxon>Streptophyta</taxon>
        <taxon>Embryophyta</taxon>
        <taxon>Tracheophyta</taxon>
        <taxon>Spermatophyta</taxon>
        <taxon>Magnoliopsida</taxon>
        <taxon>Liliopsida</taxon>
        <taxon>Poales</taxon>
        <taxon>Poaceae</taxon>
        <taxon>BOP clade</taxon>
        <taxon>Oryzoideae</taxon>
        <taxon>Oryzeae</taxon>
        <taxon>Oryzinae</taxon>
        <taxon>Oryza</taxon>
        <taxon>Oryza meyeriana</taxon>
    </lineage>
</organism>
<evidence type="ECO:0000313" key="2">
    <source>
        <dbReference type="Proteomes" id="UP000479710"/>
    </source>
</evidence>
<evidence type="ECO:0000313" key="1">
    <source>
        <dbReference type="EMBL" id="KAF0891616.1"/>
    </source>
</evidence>
<keyword evidence="2" id="KW-1185">Reference proteome</keyword>
<protein>
    <submittedName>
        <fullName evidence="1">Uncharacterized protein</fullName>
    </submittedName>
</protein>
<proteinExistence type="predicted"/>
<comment type="caution">
    <text evidence="1">The sequence shown here is derived from an EMBL/GenBank/DDBJ whole genome shotgun (WGS) entry which is preliminary data.</text>
</comment>
<dbReference type="AlphaFoldDB" id="A0A6G1BUN9"/>
<reference evidence="1 2" key="1">
    <citation type="submission" date="2019-11" db="EMBL/GenBank/DDBJ databases">
        <title>Whole genome sequence of Oryza granulata.</title>
        <authorList>
            <person name="Li W."/>
        </authorList>
    </citation>
    <scope>NUCLEOTIDE SEQUENCE [LARGE SCALE GENOMIC DNA]</scope>
    <source>
        <strain evidence="2">cv. Menghai</strain>
        <tissue evidence="1">Leaf</tissue>
    </source>
</reference>
<dbReference type="Proteomes" id="UP000479710">
    <property type="component" value="Unassembled WGS sequence"/>
</dbReference>